<dbReference type="EMBL" id="CP015199">
    <property type="protein sequence ID" value="ANF52014.1"/>
    <property type="molecule type" value="Genomic_DNA"/>
</dbReference>
<evidence type="ECO:0000256" key="2">
    <source>
        <dbReference type="ARBA" id="ARBA00022741"/>
    </source>
</evidence>
<name>A0A172XYI2_9FLAO</name>
<dbReference type="GO" id="GO:0005524">
    <property type="term" value="F:ATP binding"/>
    <property type="evidence" value="ECO:0007669"/>
    <property type="project" value="UniProtKB-KW"/>
</dbReference>
<dbReference type="AlphaFoldDB" id="A0A172XYI2"/>
<evidence type="ECO:0000313" key="5">
    <source>
        <dbReference type="EMBL" id="ANF52014.1"/>
    </source>
</evidence>
<dbReference type="Gene3D" id="3.40.50.300">
    <property type="entry name" value="P-loop containing nucleotide triphosphate hydrolases"/>
    <property type="match status" value="1"/>
</dbReference>
<accession>A0A172XYI2</accession>
<dbReference type="PANTHER" id="PTHR23073">
    <property type="entry name" value="26S PROTEASOME REGULATORY SUBUNIT"/>
    <property type="match status" value="1"/>
</dbReference>
<comment type="similarity">
    <text evidence="1">Belongs to the AAA ATPase family.</text>
</comment>
<evidence type="ECO:0000256" key="1">
    <source>
        <dbReference type="ARBA" id="ARBA00006914"/>
    </source>
</evidence>
<dbReference type="InterPro" id="IPR003959">
    <property type="entry name" value="ATPase_AAA_core"/>
</dbReference>
<dbReference type="SMART" id="SM00382">
    <property type="entry name" value="AAA"/>
    <property type="match status" value="1"/>
</dbReference>
<keyword evidence="2" id="KW-0547">Nucleotide-binding</keyword>
<protein>
    <recommendedName>
        <fullName evidence="4">AAA+ ATPase domain-containing protein</fullName>
    </recommendedName>
</protein>
<dbReference type="InterPro" id="IPR027417">
    <property type="entry name" value="P-loop_NTPase"/>
</dbReference>
<dbReference type="STRING" id="1685010.A0O34_16500"/>
<dbReference type="Pfam" id="PF00004">
    <property type="entry name" value="AAA"/>
    <property type="match status" value="1"/>
</dbReference>
<dbReference type="OrthoDB" id="7438987at2"/>
<keyword evidence="3" id="KW-0067">ATP-binding</keyword>
<evidence type="ECO:0000259" key="4">
    <source>
        <dbReference type="SMART" id="SM00382"/>
    </source>
</evidence>
<dbReference type="InterPro" id="IPR050221">
    <property type="entry name" value="26S_Proteasome_ATPase"/>
</dbReference>
<organism evidence="5 6">
    <name type="scientific">Chryseobacterium glaciei</name>
    <dbReference type="NCBI Taxonomy" id="1685010"/>
    <lineage>
        <taxon>Bacteria</taxon>
        <taxon>Pseudomonadati</taxon>
        <taxon>Bacteroidota</taxon>
        <taxon>Flavobacteriia</taxon>
        <taxon>Flavobacteriales</taxon>
        <taxon>Weeksellaceae</taxon>
        <taxon>Chryseobacterium group</taxon>
        <taxon>Chryseobacterium</taxon>
    </lineage>
</organism>
<reference evidence="5 6" key="1">
    <citation type="submission" date="2016-04" db="EMBL/GenBank/DDBJ databases">
        <title>Complete Genome Sequence of Chryseobacterium sp. IHBB 10212.</title>
        <authorList>
            <person name="Pal M."/>
            <person name="Swarnkar M.K."/>
            <person name="Kaushal K."/>
            <person name="Chhibber S."/>
            <person name="Singh A.K."/>
            <person name="Gulati A."/>
        </authorList>
    </citation>
    <scope>NUCLEOTIDE SEQUENCE [LARGE SCALE GENOMIC DNA]</scope>
    <source>
        <strain evidence="5 6">IHBB 10212</strain>
    </source>
</reference>
<evidence type="ECO:0000313" key="6">
    <source>
        <dbReference type="Proteomes" id="UP000077824"/>
    </source>
</evidence>
<dbReference type="CDD" id="cd19481">
    <property type="entry name" value="RecA-like_protease"/>
    <property type="match status" value="1"/>
</dbReference>
<keyword evidence="6" id="KW-1185">Reference proteome</keyword>
<feature type="domain" description="AAA+ ATPase" evidence="4">
    <location>
        <begin position="267"/>
        <end position="399"/>
    </location>
</feature>
<dbReference type="RefSeq" id="WP_066757021.1">
    <property type="nucleotide sequence ID" value="NZ_CP015199.1"/>
</dbReference>
<proteinExistence type="inferred from homology"/>
<gene>
    <name evidence="5" type="ORF">A0O34_16500</name>
</gene>
<dbReference type="GO" id="GO:0016887">
    <property type="term" value="F:ATP hydrolysis activity"/>
    <property type="evidence" value="ECO:0007669"/>
    <property type="project" value="InterPro"/>
</dbReference>
<evidence type="ECO:0000256" key="3">
    <source>
        <dbReference type="ARBA" id="ARBA00022840"/>
    </source>
</evidence>
<dbReference type="Proteomes" id="UP000077824">
    <property type="component" value="Chromosome"/>
</dbReference>
<dbReference type="SUPFAM" id="SSF52540">
    <property type="entry name" value="P-loop containing nucleoside triphosphate hydrolases"/>
    <property type="match status" value="1"/>
</dbReference>
<dbReference type="InterPro" id="IPR003593">
    <property type="entry name" value="AAA+_ATPase"/>
</dbReference>
<dbReference type="KEGG" id="chh:A0O34_16500"/>
<sequence length="488" mass="55653">MKSPISLTENHQQEALIKTKVNEKTEEINHLFQTNDVSHTSLNEEMKWLQSLIEMRCKELFLEEETELNVAFEVPESPKSNDESPYSITVNAHQLTAIDRVILALGVASAHYPSILKTFIQIEESSSAFAIEAGGEYNKANRSFKPTFQTALFLLAGKDLSLWSHYSAQLIKGSILLKNDIIYNRSSTEFIHGKIELDTAYLNYFLSGQKPQLDHGSYFPGTLYKSNLTMDDIILEDNVRAQIKPVGHYIKALENGFFKSNDHSFKSGFIALFYGAPGTGKTMLAGILANTYGIDMYHVDLSQVVSKYIGETEKNLEVLFNRLQGKNCMLFFDEADALFGKRSDVKDAHDRYANQEVSYLLQRIEKFDGLTILASNFENNMDDAFKRRIDVSINVIRPTENTRESLWKHYLPKNITFENENLLKHLAKEYSYTGSNIRNIMKNVTIALHDRNETIITHSLLSTYLMIENEKAFGKNQSRLSPFVQKSE</sequence>